<protein>
    <submittedName>
        <fullName evidence="4">Unnamed protein product</fullName>
    </submittedName>
</protein>
<reference evidence="4" key="1">
    <citation type="submission" date="2023-04" db="EMBL/GenBank/DDBJ databases">
        <title>Phytophthora lilii NBRC 32176.</title>
        <authorList>
            <person name="Ichikawa N."/>
            <person name="Sato H."/>
            <person name="Tonouchi N."/>
        </authorList>
    </citation>
    <scope>NUCLEOTIDE SEQUENCE</scope>
    <source>
        <strain evidence="4">NBRC 32176</strain>
    </source>
</reference>
<gene>
    <name evidence="4" type="ORF">Plil01_001463400</name>
</gene>
<feature type="domain" description="Reverse transcriptase/retrotransposon-derived protein RNase H-like" evidence="2">
    <location>
        <begin position="27"/>
        <end position="84"/>
    </location>
</feature>
<dbReference type="InterPro" id="IPR041577">
    <property type="entry name" value="RT_RNaseH_2"/>
</dbReference>
<evidence type="ECO:0000256" key="1">
    <source>
        <dbReference type="ARBA" id="ARBA00023268"/>
    </source>
</evidence>
<evidence type="ECO:0000313" key="4">
    <source>
        <dbReference type="EMBL" id="GMF34349.1"/>
    </source>
</evidence>
<proteinExistence type="predicted"/>
<dbReference type="Proteomes" id="UP001165083">
    <property type="component" value="Unassembled WGS sequence"/>
</dbReference>
<keyword evidence="1" id="KW-0511">Multifunctional enzyme</keyword>
<accession>A0A9W6X9Y7</accession>
<evidence type="ECO:0000259" key="2">
    <source>
        <dbReference type="Pfam" id="PF17919"/>
    </source>
</evidence>
<dbReference type="AlphaFoldDB" id="A0A9W6X9Y7"/>
<dbReference type="EMBL" id="BSXW01001175">
    <property type="protein sequence ID" value="GMF34349.1"/>
    <property type="molecule type" value="Genomic_DNA"/>
</dbReference>
<dbReference type="SUPFAM" id="SSF56672">
    <property type="entry name" value="DNA/RNA polymerases"/>
    <property type="match status" value="1"/>
</dbReference>
<evidence type="ECO:0000313" key="5">
    <source>
        <dbReference type="Proteomes" id="UP001165083"/>
    </source>
</evidence>
<sequence length="322" mass="36607">MMEKVYERAGGRQKTQVRKVSLSDVGWGEAEVASLENCKQSLQKALQLAHPDPQKLLSVFTDASDEHWGAAITQIPRDQAARPLSKQEHQPLMRKSAWRQDGFAFFNDHRNLRFIFDPHSVSNSVPKYTADKLHRWSLLLMGYQYEIHDIAGDDNVRADLLSLWRSSFGTVCAIRQVPLPLSPQLEDNFVWPAMKAIFEVQNDATPPKDIKRSTKDLLLRYERGRIWIPDEAVDMQMRICVVGHFGIAGHCGMKVTLQQVKAKFVWTNMAKDVDSFVRRCLHCASTLGGPPQPRPLGEAMHAEKPNELIHCDFLFMGKSDTD</sequence>
<comment type="caution">
    <text evidence="4">The sequence shown here is derived from an EMBL/GenBank/DDBJ whole genome shotgun (WGS) entry which is preliminary data.</text>
</comment>
<evidence type="ECO:0000259" key="3">
    <source>
        <dbReference type="Pfam" id="PF17921"/>
    </source>
</evidence>
<dbReference type="Gene3D" id="1.10.340.70">
    <property type="match status" value="1"/>
</dbReference>
<dbReference type="PANTHER" id="PTHR37984:SF5">
    <property type="entry name" value="PROTEIN NYNRIN-LIKE"/>
    <property type="match status" value="1"/>
</dbReference>
<feature type="domain" description="Integrase zinc-binding" evidence="3">
    <location>
        <begin position="247"/>
        <end position="284"/>
    </location>
</feature>
<keyword evidence="5" id="KW-1185">Reference proteome</keyword>
<dbReference type="GO" id="GO:0003824">
    <property type="term" value="F:catalytic activity"/>
    <property type="evidence" value="ECO:0007669"/>
    <property type="project" value="UniProtKB-KW"/>
</dbReference>
<dbReference type="InterPro" id="IPR041588">
    <property type="entry name" value="Integrase_H2C2"/>
</dbReference>
<dbReference type="Pfam" id="PF17921">
    <property type="entry name" value="Integrase_H2C2"/>
    <property type="match status" value="1"/>
</dbReference>
<dbReference type="OrthoDB" id="123220at2759"/>
<dbReference type="PANTHER" id="PTHR37984">
    <property type="entry name" value="PROTEIN CBG26694"/>
    <property type="match status" value="1"/>
</dbReference>
<dbReference type="Pfam" id="PF17919">
    <property type="entry name" value="RT_RNaseH_2"/>
    <property type="match status" value="1"/>
</dbReference>
<name>A0A9W6X9Y7_9STRA</name>
<dbReference type="InterPro" id="IPR043502">
    <property type="entry name" value="DNA/RNA_pol_sf"/>
</dbReference>
<organism evidence="4 5">
    <name type="scientific">Phytophthora lilii</name>
    <dbReference type="NCBI Taxonomy" id="2077276"/>
    <lineage>
        <taxon>Eukaryota</taxon>
        <taxon>Sar</taxon>
        <taxon>Stramenopiles</taxon>
        <taxon>Oomycota</taxon>
        <taxon>Peronosporomycetes</taxon>
        <taxon>Peronosporales</taxon>
        <taxon>Peronosporaceae</taxon>
        <taxon>Phytophthora</taxon>
    </lineage>
</organism>
<dbReference type="InterPro" id="IPR050951">
    <property type="entry name" value="Retrovirus_Pol_polyprotein"/>
</dbReference>